<gene>
    <name evidence="1" type="ORF">ST44_08790</name>
</gene>
<evidence type="ECO:0000313" key="1">
    <source>
        <dbReference type="EMBL" id="KIP61692.1"/>
    </source>
</evidence>
<dbReference type="Proteomes" id="UP000032046">
    <property type="component" value="Unassembled WGS sequence"/>
</dbReference>
<dbReference type="EMBL" id="JXQK01000063">
    <property type="protein sequence ID" value="KIP61692.1"/>
    <property type="molecule type" value="Genomic_DNA"/>
</dbReference>
<evidence type="ECO:0000313" key="2">
    <source>
        <dbReference type="Proteomes" id="UP000032046"/>
    </source>
</evidence>
<sequence length="291" mass="32473">MAAFLPLLGEAAEKEDTTFVVKDKKIVVDVDGSKTNVKVFGNDGVEQTKVSEMNFVDGQEVEQVYVGSPFLPTSNLQHIDFAPRYPTVWFGMANITGKVFGTSQLHHARFSKSFEFGVTPYYMSVPFNKQNSMGLSIAAQLVWSHLCFQKDYVVTETGGKWDFVKMDQRADGNNINYMSFRLPMMFTVDGSYDFYLGLGLSPEIRTNAWYKMKGNISADETYKLNRMGLNMSVVWGIGPLVFSGSLGLTPLFKTVNGKKAYQNSCSVGVDVLSLVKLINSGKKKNKNKIDF</sequence>
<proteinExistence type="predicted"/>
<evidence type="ECO:0008006" key="3">
    <source>
        <dbReference type="Google" id="ProtNLM"/>
    </source>
</evidence>
<protein>
    <recommendedName>
        <fullName evidence="3">Outer membrane protein beta-barrel domain-containing protein</fullName>
    </recommendedName>
</protein>
<accession>A0A0D0I4I6</accession>
<comment type="caution">
    <text evidence="1">The sequence shown here is derived from an EMBL/GenBank/DDBJ whole genome shotgun (WGS) entry which is preliminary data.</text>
</comment>
<name>A0A0D0I4I6_9BACT</name>
<dbReference type="STRING" id="1602171.ST44_08790"/>
<dbReference type="AlphaFoldDB" id="A0A0D0I4I6"/>
<reference evidence="1 2" key="1">
    <citation type="submission" date="2015-01" db="EMBL/GenBank/DDBJ databases">
        <title>Comparative genomics of non-oral Prevotella species.</title>
        <authorList>
            <person name="Accetto T."/>
            <person name="Nograsek B."/>
            <person name="Avgustin G."/>
        </authorList>
    </citation>
    <scope>NUCLEOTIDE SEQUENCE [LARGE SCALE GENOMIC DNA]</scope>
    <source>
        <strain evidence="1 2">P5-119</strain>
    </source>
</reference>
<organism evidence="1 2">
    <name type="scientific">Prevotella pectinovora</name>
    <dbReference type="NCBI Taxonomy" id="1602169"/>
    <lineage>
        <taxon>Bacteria</taxon>
        <taxon>Pseudomonadati</taxon>
        <taxon>Bacteroidota</taxon>
        <taxon>Bacteroidia</taxon>
        <taxon>Bacteroidales</taxon>
        <taxon>Prevotellaceae</taxon>
        <taxon>Prevotella</taxon>
    </lineage>
</organism>
<keyword evidence="2" id="KW-1185">Reference proteome</keyword>